<dbReference type="InterPro" id="IPR026298">
    <property type="entry name" value="Bcl-2_fam"/>
</dbReference>
<dbReference type="InterPro" id="IPR002475">
    <property type="entry name" value="Bcl2-like"/>
</dbReference>
<proteinExistence type="inferred from homology"/>
<evidence type="ECO:0000313" key="3">
    <source>
        <dbReference type="EMBL" id="CAH1781043.1"/>
    </source>
</evidence>
<name>A0A8J1UBU7_OWEFU</name>
<dbReference type="GO" id="GO:0001836">
    <property type="term" value="P:release of cytochrome c from mitochondria"/>
    <property type="evidence" value="ECO:0007669"/>
    <property type="project" value="TreeGrafter"/>
</dbReference>
<dbReference type="InterPro" id="IPR000157">
    <property type="entry name" value="TIR_dom"/>
</dbReference>
<dbReference type="PROSITE" id="PS50104">
    <property type="entry name" value="TIR"/>
    <property type="match status" value="1"/>
</dbReference>
<dbReference type="PROSITE" id="PS50062">
    <property type="entry name" value="BCL2_FAMILY"/>
    <property type="match status" value="1"/>
</dbReference>
<sequence>MSAHEYDYDFGILNDENSTQDENIAKGIVGYLENEGRLEGFTATRDAIPGQDIFKSVDTIAEKCKYSLILLSKAFLANKNWNSYCRQIVQFSKIQAGKADHVIPILYGIDHKDLPTELKMIRPIRWDVDRAEECCQRILKALLKGTKKNVIEKSINKKNEPVLKKIVPSITTVKGPWESDTHSLVADYVGYQLRKRGFEFDNNKVTNPTQATQMMRKLGDKFQERYGEVFEEMTNQLHVTPSTSHSTFTAIADELFQDGVKWGRVVALVAFSGSFAVKCVELGLPKLVDEIREWTSKYINKNLAEWMNKNEGWDGLLQHYGIDDTDGRHTVPDIKSILSFGVGAIGVITLGALLAQRPDT</sequence>
<dbReference type="GO" id="GO:0008630">
    <property type="term" value="P:intrinsic apoptotic signaling pathway in response to DNA damage"/>
    <property type="evidence" value="ECO:0007669"/>
    <property type="project" value="TreeGrafter"/>
</dbReference>
<dbReference type="Gene3D" id="3.40.50.10140">
    <property type="entry name" value="Toll/interleukin-1 receptor homology (TIR) domain"/>
    <property type="match status" value="1"/>
</dbReference>
<protein>
    <submittedName>
        <fullName evidence="3">Uncharacterized protein</fullName>
    </submittedName>
</protein>
<dbReference type="SMART" id="SM00337">
    <property type="entry name" value="BCL"/>
    <property type="match status" value="1"/>
</dbReference>
<dbReference type="Proteomes" id="UP000749559">
    <property type="component" value="Unassembled WGS sequence"/>
</dbReference>
<dbReference type="InterPro" id="IPR036834">
    <property type="entry name" value="Bcl-2-like_sf"/>
</dbReference>
<dbReference type="GO" id="GO:0005741">
    <property type="term" value="C:mitochondrial outer membrane"/>
    <property type="evidence" value="ECO:0007669"/>
    <property type="project" value="TreeGrafter"/>
</dbReference>
<dbReference type="GO" id="GO:0042981">
    <property type="term" value="P:regulation of apoptotic process"/>
    <property type="evidence" value="ECO:0007669"/>
    <property type="project" value="InterPro"/>
</dbReference>
<organism evidence="3 4">
    <name type="scientific">Owenia fusiformis</name>
    <name type="common">Polychaete worm</name>
    <dbReference type="NCBI Taxonomy" id="6347"/>
    <lineage>
        <taxon>Eukaryota</taxon>
        <taxon>Metazoa</taxon>
        <taxon>Spiralia</taxon>
        <taxon>Lophotrochozoa</taxon>
        <taxon>Annelida</taxon>
        <taxon>Polychaeta</taxon>
        <taxon>Sedentaria</taxon>
        <taxon>Canalipalpata</taxon>
        <taxon>Sabellida</taxon>
        <taxon>Oweniida</taxon>
        <taxon>Oweniidae</taxon>
        <taxon>Owenia</taxon>
    </lineage>
</organism>
<dbReference type="SUPFAM" id="SSF52200">
    <property type="entry name" value="Toll/Interleukin receptor TIR domain"/>
    <property type="match status" value="1"/>
</dbReference>
<dbReference type="Pfam" id="PF00452">
    <property type="entry name" value="Bcl-2"/>
    <property type="match status" value="1"/>
</dbReference>
<dbReference type="GO" id="GO:0051400">
    <property type="term" value="F:BH domain binding"/>
    <property type="evidence" value="ECO:0007669"/>
    <property type="project" value="TreeGrafter"/>
</dbReference>
<dbReference type="PANTHER" id="PTHR11256:SF50">
    <property type="entry name" value="APOPTOSIS REGULATOR CED-9"/>
    <property type="match status" value="1"/>
</dbReference>
<accession>A0A8J1UBU7</accession>
<dbReference type="PANTHER" id="PTHR11256">
    <property type="entry name" value="BCL-2 RELATED"/>
    <property type="match status" value="1"/>
</dbReference>
<keyword evidence="2" id="KW-0053">Apoptosis</keyword>
<evidence type="ECO:0000313" key="4">
    <source>
        <dbReference type="Proteomes" id="UP000749559"/>
    </source>
</evidence>
<gene>
    <name evidence="3" type="ORF">OFUS_LOCUS7665</name>
</gene>
<evidence type="ECO:0000256" key="2">
    <source>
        <dbReference type="ARBA" id="ARBA00022703"/>
    </source>
</evidence>
<comment type="caution">
    <text evidence="3">The sequence shown here is derived from an EMBL/GenBank/DDBJ whole genome shotgun (WGS) entry which is preliminary data.</text>
</comment>
<dbReference type="PRINTS" id="PR01862">
    <property type="entry name" value="BCL2FAMILY"/>
</dbReference>
<dbReference type="OrthoDB" id="6021377at2759"/>
<evidence type="ECO:0000256" key="1">
    <source>
        <dbReference type="ARBA" id="ARBA00009458"/>
    </source>
</evidence>
<dbReference type="EMBL" id="CAIIXF020000004">
    <property type="protein sequence ID" value="CAH1781043.1"/>
    <property type="molecule type" value="Genomic_DNA"/>
</dbReference>
<keyword evidence="4" id="KW-1185">Reference proteome</keyword>
<dbReference type="Gene3D" id="1.10.437.10">
    <property type="entry name" value="Blc2-like"/>
    <property type="match status" value="1"/>
</dbReference>
<dbReference type="Pfam" id="PF13676">
    <property type="entry name" value="TIR_2"/>
    <property type="match status" value="1"/>
</dbReference>
<dbReference type="InterPro" id="IPR035897">
    <property type="entry name" value="Toll_tir_struct_dom_sf"/>
</dbReference>
<dbReference type="AlphaFoldDB" id="A0A8J1UBU7"/>
<dbReference type="InterPro" id="IPR046371">
    <property type="entry name" value="Bcl-2_BH1-3"/>
</dbReference>
<comment type="similarity">
    <text evidence="1">Belongs to the Bcl-2 family.</text>
</comment>
<dbReference type="GO" id="GO:0097192">
    <property type="term" value="P:extrinsic apoptotic signaling pathway in absence of ligand"/>
    <property type="evidence" value="ECO:0007669"/>
    <property type="project" value="TreeGrafter"/>
</dbReference>
<reference evidence="3" key="1">
    <citation type="submission" date="2022-03" db="EMBL/GenBank/DDBJ databases">
        <authorList>
            <person name="Martin C."/>
        </authorList>
    </citation>
    <scope>NUCLEOTIDE SEQUENCE</scope>
</reference>
<dbReference type="SUPFAM" id="SSF56854">
    <property type="entry name" value="Bcl-2 inhibitors of programmed cell death"/>
    <property type="match status" value="1"/>
</dbReference>
<dbReference type="CDD" id="cd06845">
    <property type="entry name" value="Bcl-2_like"/>
    <property type="match status" value="1"/>
</dbReference>